<accession>A0ABS2Q038</accession>
<dbReference type="CDD" id="cd01983">
    <property type="entry name" value="SIMIBI"/>
    <property type="match status" value="1"/>
</dbReference>
<dbReference type="Proteomes" id="UP000808914">
    <property type="component" value="Unassembled WGS sequence"/>
</dbReference>
<dbReference type="PANTHER" id="PTHR37816:SF3">
    <property type="entry name" value="MODULATES DNA TOPOLOGY"/>
    <property type="match status" value="1"/>
</dbReference>
<dbReference type="PANTHER" id="PTHR37816">
    <property type="entry name" value="YALI0E33011P"/>
    <property type="match status" value="1"/>
</dbReference>
<evidence type="ECO:0000313" key="2">
    <source>
        <dbReference type="Proteomes" id="UP000808914"/>
    </source>
</evidence>
<dbReference type="InterPro" id="IPR027417">
    <property type="entry name" value="P-loop_NTPase"/>
</dbReference>
<keyword evidence="2" id="KW-1185">Reference proteome</keyword>
<dbReference type="EMBL" id="JAFBER010000010">
    <property type="protein sequence ID" value="MBM7645581.1"/>
    <property type="molecule type" value="Genomic_DNA"/>
</dbReference>
<evidence type="ECO:0000313" key="1">
    <source>
        <dbReference type="EMBL" id="MBM7645581.1"/>
    </source>
</evidence>
<keyword evidence="1" id="KW-0418">Kinase</keyword>
<sequence length="177" mass="20682">MKKIMVIGVSAGVGKSTFAKKLGEALNINVYHLDALYWKPGWVEAAAEEFEAAQRAIINRDQWIIEGNYSGTFDIRFDRADTIFYLELPLYVCLYRVFKRWLMNIGKTRPDMGEGCKEKLDWPFLKFICTTYYPRKKKMAERLQAFQTPDSQKTVFILKSKQEIQSNLDHFVKEAVY</sequence>
<dbReference type="InterPro" id="IPR052922">
    <property type="entry name" value="Cytidylate_Kinase-2"/>
</dbReference>
<gene>
    <name evidence="1" type="ORF">JOD45_001799</name>
</gene>
<proteinExistence type="predicted"/>
<dbReference type="GO" id="GO:0016301">
    <property type="term" value="F:kinase activity"/>
    <property type="evidence" value="ECO:0007669"/>
    <property type="project" value="UniProtKB-KW"/>
</dbReference>
<keyword evidence="1" id="KW-0808">Transferase</keyword>
<reference evidence="1 2" key="1">
    <citation type="submission" date="2021-01" db="EMBL/GenBank/DDBJ databases">
        <title>Genomic Encyclopedia of Type Strains, Phase IV (KMG-IV): sequencing the most valuable type-strain genomes for metagenomic binning, comparative biology and taxonomic classification.</title>
        <authorList>
            <person name="Goeker M."/>
        </authorList>
    </citation>
    <scope>NUCLEOTIDE SEQUENCE [LARGE SCALE GENOMIC DNA]</scope>
    <source>
        <strain evidence="1 2">DSM 28236</strain>
    </source>
</reference>
<dbReference type="SUPFAM" id="SSF52540">
    <property type="entry name" value="P-loop containing nucleoside triphosphate hydrolases"/>
    <property type="match status" value="1"/>
</dbReference>
<dbReference type="RefSeq" id="WP_205003517.1">
    <property type="nucleotide sequence ID" value="NZ_JAFBER010000010.1"/>
</dbReference>
<dbReference type="Gene3D" id="3.40.50.300">
    <property type="entry name" value="P-loop containing nucleotide triphosphate hydrolases"/>
    <property type="match status" value="1"/>
</dbReference>
<comment type="caution">
    <text evidence="1">The sequence shown here is derived from an EMBL/GenBank/DDBJ whole genome shotgun (WGS) entry which is preliminary data.</text>
</comment>
<protein>
    <submittedName>
        <fullName evidence="1">Adenylate kinase family enzyme</fullName>
    </submittedName>
</protein>
<organism evidence="1 2">
    <name type="scientific">Scopulibacillus daqui</name>
    <dbReference type="NCBI Taxonomy" id="1469162"/>
    <lineage>
        <taxon>Bacteria</taxon>
        <taxon>Bacillati</taxon>
        <taxon>Bacillota</taxon>
        <taxon>Bacilli</taxon>
        <taxon>Bacillales</taxon>
        <taxon>Sporolactobacillaceae</taxon>
        <taxon>Scopulibacillus</taxon>
    </lineage>
</organism>
<name>A0ABS2Q038_9BACL</name>